<feature type="non-terminal residue" evidence="1">
    <location>
        <position position="64"/>
    </location>
</feature>
<gene>
    <name evidence="1" type="ORF">M569_12869</name>
</gene>
<name>S8C5C8_9LAMI</name>
<dbReference type="EMBL" id="AUSU01006508">
    <property type="protein sequence ID" value="EPS61924.1"/>
    <property type="molecule type" value="Genomic_DNA"/>
</dbReference>
<evidence type="ECO:0000313" key="1">
    <source>
        <dbReference type="EMBL" id="EPS61924.1"/>
    </source>
</evidence>
<keyword evidence="2" id="KW-1185">Reference proteome</keyword>
<dbReference type="OrthoDB" id="10250105at2759"/>
<protein>
    <submittedName>
        <fullName evidence="1">Uncharacterized protein</fullName>
    </submittedName>
</protein>
<proteinExistence type="predicted"/>
<dbReference type="Proteomes" id="UP000015453">
    <property type="component" value="Unassembled WGS sequence"/>
</dbReference>
<evidence type="ECO:0000313" key="2">
    <source>
        <dbReference type="Proteomes" id="UP000015453"/>
    </source>
</evidence>
<feature type="non-terminal residue" evidence="1">
    <location>
        <position position="1"/>
    </location>
</feature>
<sequence length="64" mass="6762">SGQRVIVDEEIENGGDKCSQSVVTVQGLTASGFLLAVGDDGKTRELHPNGSSLDFFKGLISRKP</sequence>
<dbReference type="AlphaFoldDB" id="S8C5C8"/>
<organism evidence="1 2">
    <name type="scientific">Genlisea aurea</name>
    <dbReference type="NCBI Taxonomy" id="192259"/>
    <lineage>
        <taxon>Eukaryota</taxon>
        <taxon>Viridiplantae</taxon>
        <taxon>Streptophyta</taxon>
        <taxon>Embryophyta</taxon>
        <taxon>Tracheophyta</taxon>
        <taxon>Spermatophyta</taxon>
        <taxon>Magnoliopsida</taxon>
        <taxon>eudicotyledons</taxon>
        <taxon>Gunneridae</taxon>
        <taxon>Pentapetalae</taxon>
        <taxon>asterids</taxon>
        <taxon>lamiids</taxon>
        <taxon>Lamiales</taxon>
        <taxon>Lentibulariaceae</taxon>
        <taxon>Genlisea</taxon>
    </lineage>
</organism>
<reference evidence="1 2" key="1">
    <citation type="journal article" date="2013" name="BMC Genomics">
        <title>The miniature genome of a carnivorous plant Genlisea aurea contains a low number of genes and short non-coding sequences.</title>
        <authorList>
            <person name="Leushkin E.V."/>
            <person name="Sutormin R.A."/>
            <person name="Nabieva E.R."/>
            <person name="Penin A.A."/>
            <person name="Kondrashov A.S."/>
            <person name="Logacheva M.D."/>
        </authorList>
    </citation>
    <scope>NUCLEOTIDE SEQUENCE [LARGE SCALE GENOMIC DNA]</scope>
</reference>
<comment type="caution">
    <text evidence="1">The sequence shown here is derived from an EMBL/GenBank/DDBJ whole genome shotgun (WGS) entry which is preliminary data.</text>
</comment>
<accession>S8C5C8</accession>